<dbReference type="EMBL" id="NHYE01000923">
    <property type="protein sequence ID" value="PPR01606.1"/>
    <property type="molecule type" value="Genomic_DNA"/>
</dbReference>
<evidence type="ECO:0000256" key="1">
    <source>
        <dbReference type="SAM" id="MobiDB-lite"/>
    </source>
</evidence>
<sequence length="300" mass="32505">MQECDPEDPYCQKDPFNLEATDNGPPIVTTNLAFDLEALLKTGCSLDTPPSSPVCAPSEDLNGLYSPLPRSDVDMKAHSPQWEERDGYVDLFGLSPLSSVEGDTDTDIEPLSLSPSYSVAQPIEVSVSNSPQLCGRQGTIQGGNDLAAPGFPSHYAPPHLNATAPADNTDHAAIPHSPEMNNRAAQQRARKRQRRVRNHQNRKEGRREAQDRTFSHHQSRDNVRLGSAPPILTSMATERGSTTTTGFVGLNDVPASRKLYDLSDFVGEGSRGFQYIAWDGESATDILGRKVAILAPVAAT</sequence>
<proteinExistence type="predicted"/>
<dbReference type="AlphaFoldDB" id="A0A409YF21"/>
<comment type="caution">
    <text evidence="2">The sequence shown here is derived from an EMBL/GenBank/DDBJ whole genome shotgun (WGS) entry which is preliminary data.</text>
</comment>
<feature type="region of interest" description="Disordered" evidence="1">
    <location>
        <begin position="1"/>
        <end position="24"/>
    </location>
</feature>
<feature type="compositionally biased region" description="Basic residues" evidence="1">
    <location>
        <begin position="188"/>
        <end position="200"/>
    </location>
</feature>
<evidence type="ECO:0000313" key="2">
    <source>
        <dbReference type="EMBL" id="PPR01606.1"/>
    </source>
</evidence>
<dbReference type="STRING" id="231916.A0A409YF21"/>
<accession>A0A409YF21</accession>
<evidence type="ECO:0000313" key="3">
    <source>
        <dbReference type="Proteomes" id="UP000284706"/>
    </source>
</evidence>
<keyword evidence="3" id="KW-1185">Reference proteome</keyword>
<feature type="compositionally biased region" description="Basic and acidic residues" evidence="1">
    <location>
        <begin position="201"/>
        <end position="223"/>
    </location>
</feature>
<dbReference type="Proteomes" id="UP000284706">
    <property type="component" value="Unassembled WGS sequence"/>
</dbReference>
<dbReference type="InParanoid" id="A0A409YF21"/>
<protein>
    <submittedName>
        <fullName evidence="2">Uncharacterized protein</fullName>
    </submittedName>
</protein>
<organism evidence="2 3">
    <name type="scientific">Gymnopilus dilepis</name>
    <dbReference type="NCBI Taxonomy" id="231916"/>
    <lineage>
        <taxon>Eukaryota</taxon>
        <taxon>Fungi</taxon>
        <taxon>Dikarya</taxon>
        <taxon>Basidiomycota</taxon>
        <taxon>Agaricomycotina</taxon>
        <taxon>Agaricomycetes</taxon>
        <taxon>Agaricomycetidae</taxon>
        <taxon>Agaricales</taxon>
        <taxon>Agaricineae</taxon>
        <taxon>Hymenogastraceae</taxon>
        <taxon>Gymnopilus</taxon>
    </lineage>
</organism>
<gene>
    <name evidence="2" type="ORF">CVT26_013325</name>
</gene>
<feature type="region of interest" description="Disordered" evidence="1">
    <location>
        <begin position="139"/>
        <end position="229"/>
    </location>
</feature>
<reference evidence="2 3" key="1">
    <citation type="journal article" date="2018" name="Evol. Lett.">
        <title>Horizontal gene cluster transfer increased hallucinogenic mushroom diversity.</title>
        <authorList>
            <person name="Reynolds H.T."/>
            <person name="Vijayakumar V."/>
            <person name="Gluck-Thaler E."/>
            <person name="Korotkin H.B."/>
            <person name="Matheny P.B."/>
            <person name="Slot J.C."/>
        </authorList>
    </citation>
    <scope>NUCLEOTIDE SEQUENCE [LARGE SCALE GENOMIC DNA]</scope>
    <source>
        <strain evidence="2 3">SRW20</strain>
    </source>
</reference>
<name>A0A409YF21_9AGAR</name>